<comment type="caution">
    <text evidence="1">The sequence shown here is derived from an EMBL/GenBank/DDBJ whole genome shotgun (WGS) entry which is preliminary data.</text>
</comment>
<keyword evidence="2" id="KW-1185">Reference proteome</keyword>
<dbReference type="Proteomes" id="UP001162131">
    <property type="component" value="Unassembled WGS sequence"/>
</dbReference>
<organism evidence="1 2">
    <name type="scientific">Blepharisma stoltei</name>
    <dbReference type="NCBI Taxonomy" id="1481888"/>
    <lineage>
        <taxon>Eukaryota</taxon>
        <taxon>Sar</taxon>
        <taxon>Alveolata</taxon>
        <taxon>Ciliophora</taxon>
        <taxon>Postciliodesmatophora</taxon>
        <taxon>Heterotrichea</taxon>
        <taxon>Heterotrichida</taxon>
        <taxon>Blepharismidae</taxon>
        <taxon>Blepharisma</taxon>
    </lineage>
</organism>
<reference evidence="1" key="1">
    <citation type="submission" date="2021-09" db="EMBL/GenBank/DDBJ databases">
        <authorList>
            <consortium name="AG Swart"/>
            <person name="Singh M."/>
            <person name="Singh A."/>
            <person name="Seah K."/>
            <person name="Emmerich C."/>
        </authorList>
    </citation>
    <scope>NUCLEOTIDE SEQUENCE</scope>
    <source>
        <strain evidence="1">ATCC30299</strain>
    </source>
</reference>
<proteinExistence type="predicted"/>
<evidence type="ECO:0000313" key="2">
    <source>
        <dbReference type="Proteomes" id="UP001162131"/>
    </source>
</evidence>
<dbReference type="AlphaFoldDB" id="A0AAU9I7Y1"/>
<evidence type="ECO:0000313" key="1">
    <source>
        <dbReference type="EMBL" id="CAG9311388.1"/>
    </source>
</evidence>
<accession>A0AAU9I7Y1</accession>
<dbReference type="EMBL" id="CAJZBQ010000004">
    <property type="protein sequence ID" value="CAG9311388.1"/>
    <property type="molecule type" value="Genomic_DNA"/>
</dbReference>
<gene>
    <name evidence="1" type="ORF">BSTOLATCC_MIC3678</name>
</gene>
<sequence>MQGMWALWKGLSGCERHEADQGEHRQRSRGGREAKIHEYTGLLLPSINKAWYHHNKYWLYKTDYNYAISERGNDIKRGGWTWSSRRWE</sequence>
<protein>
    <submittedName>
        <fullName evidence="1">Uncharacterized protein</fullName>
    </submittedName>
</protein>
<name>A0AAU9I7Y1_9CILI</name>